<dbReference type="EMBL" id="QNRM01000025">
    <property type="protein sequence ID" value="RBP10691.1"/>
    <property type="molecule type" value="Genomic_DNA"/>
</dbReference>
<comment type="caution">
    <text evidence="1">The sequence shown here is derived from an EMBL/GenBank/DDBJ whole genome shotgun (WGS) entry which is preliminary data.</text>
</comment>
<name>A0ABX9FUZ3_9BURK</name>
<accession>A0ABX9FUZ3</accession>
<reference evidence="1 2" key="1">
    <citation type="submission" date="2018-06" db="EMBL/GenBank/DDBJ databases">
        <title>Genomic Encyclopedia of Type Strains, Phase III (KMG-III): the genomes of soil and plant-associated and newly described type strains.</title>
        <authorList>
            <person name="Whitman W."/>
        </authorList>
    </citation>
    <scope>NUCLEOTIDE SEQUENCE [LARGE SCALE GENOMIC DNA]</scope>
    <source>
        <strain evidence="1 2">CECT 7342</strain>
    </source>
</reference>
<organism evidence="1 2">
    <name type="scientific">Achromobacter marplatensis</name>
    <dbReference type="NCBI Taxonomy" id="470868"/>
    <lineage>
        <taxon>Bacteria</taxon>
        <taxon>Pseudomonadati</taxon>
        <taxon>Pseudomonadota</taxon>
        <taxon>Betaproteobacteria</taxon>
        <taxon>Burkholderiales</taxon>
        <taxon>Alcaligenaceae</taxon>
        <taxon>Achromobacter</taxon>
    </lineage>
</organism>
<dbReference type="Proteomes" id="UP000252124">
    <property type="component" value="Unassembled WGS sequence"/>
</dbReference>
<keyword evidence="2" id="KW-1185">Reference proteome</keyword>
<evidence type="ECO:0000313" key="1">
    <source>
        <dbReference type="EMBL" id="RBP10691.1"/>
    </source>
</evidence>
<proteinExistence type="predicted"/>
<gene>
    <name evidence="1" type="ORF">DFP87_12554</name>
</gene>
<evidence type="ECO:0000313" key="2">
    <source>
        <dbReference type="Proteomes" id="UP000252124"/>
    </source>
</evidence>
<protein>
    <submittedName>
        <fullName evidence="1">Uncharacterized protein</fullName>
    </submittedName>
</protein>
<sequence>MDRWPDSPLGELVASSSLSEMVDEELESCTGDFGIDAEALPGLTALRDALAAEVAKLNAALAEVA</sequence>